<keyword evidence="16 20" id="KW-0472">Membrane</keyword>
<keyword evidence="5 20" id="KW-0813">Transport</keyword>
<comment type="catalytic activity">
    <reaction evidence="19">
        <text>RNA(n) + ATP = RNA(n)-3'-adenine ribonucleotide + diphosphate</text>
        <dbReference type="Rhea" id="RHEA:11332"/>
        <dbReference type="Rhea" id="RHEA-COMP:14527"/>
        <dbReference type="Rhea" id="RHEA-COMP:17347"/>
        <dbReference type="ChEBI" id="CHEBI:30616"/>
        <dbReference type="ChEBI" id="CHEBI:33019"/>
        <dbReference type="ChEBI" id="CHEBI:140395"/>
        <dbReference type="ChEBI" id="CHEBI:173115"/>
        <dbReference type="EC" id="2.7.7.19"/>
    </reaction>
</comment>
<dbReference type="PANTHER" id="PTHR10682">
    <property type="entry name" value="POLY A POLYMERASE"/>
    <property type="match status" value="1"/>
</dbReference>
<feature type="transmembrane region" description="Helical" evidence="20">
    <location>
        <begin position="1141"/>
        <end position="1167"/>
    </location>
</feature>
<dbReference type="GO" id="GO:1990817">
    <property type="term" value="F:poly(A) RNA polymerase activity"/>
    <property type="evidence" value="ECO:0007669"/>
    <property type="project" value="UniProtKB-EC"/>
</dbReference>
<evidence type="ECO:0000256" key="20">
    <source>
        <dbReference type="RuleBase" id="RU010713"/>
    </source>
</evidence>
<dbReference type="SUPFAM" id="SSF81301">
    <property type="entry name" value="Nucleotidyltransferase"/>
    <property type="match status" value="1"/>
</dbReference>
<dbReference type="GO" id="GO:0005886">
    <property type="term" value="C:plasma membrane"/>
    <property type="evidence" value="ECO:0007669"/>
    <property type="project" value="UniProtKB-SubCell"/>
</dbReference>
<keyword evidence="15 20" id="KW-0406">Ion transport</keyword>
<feature type="compositionally biased region" description="Basic and acidic residues" evidence="21">
    <location>
        <begin position="395"/>
        <end position="404"/>
    </location>
</feature>
<keyword evidence="13" id="KW-0965">Cell junction</keyword>
<evidence type="ECO:0000256" key="19">
    <source>
        <dbReference type="ARBA" id="ARBA00048830"/>
    </source>
</evidence>
<feature type="compositionally biased region" description="Basic residues" evidence="21">
    <location>
        <begin position="405"/>
        <end position="416"/>
    </location>
</feature>
<evidence type="ECO:0000256" key="11">
    <source>
        <dbReference type="ARBA" id="ARBA00022840"/>
    </source>
</evidence>
<evidence type="ECO:0000313" key="24">
    <source>
        <dbReference type="Proteomes" id="UP001620626"/>
    </source>
</evidence>
<evidence type="ECO:0000256" key="2">
    <source>
        <dbReference type="ARBA" id="ARBA00004610"/>
    </source>
</evidence>
<dbReference type="PANTHER" id="PTHR10682:SF10">
    <property type="entry name" value="POLYNUCLEOTIDE ADENYLYLTRANSFERASE"/>
    <property type="match status" value="1"/>
</dbReference>
<keyword evidence="9 20" id="KW-0812">Transmembrane</keyword>
<keyword evidence="11" id="KW-0067">ATP-binding</keyword>
<evidence type="ECO:0000256" key="1">
    <source>
        <dbReference type="ARBA" id="ARBA00004123"/>
    </source>
</evidence>
<evidence type="ECO:0000256" key="5">
    <source>
        <dbReference type="ARBA" id="ARBA00022448"/>
    </source>
</evidence>
<dbReference type="PRINTS" id="PR01262">
    <property type="entry name" value="INNEXIN"/>
</dbReference>
<dbReference type="EMBL" id="JBICBT010001129">
    <property type="protein sequence ID" value="KAL3081724.1"/>
    <property type="molecule type" value="Genomic_DNA"/>
</dbReference>
<evidence type="ECO:0000256" key="15">
    <source>
        <dbReference type="ARBA" id="ARBA00023065"/>
    </source>
</evidence>
<dbReference type="InterPro" id="IPR000990">
    <property type="entry name" value="Innexin"/>
</dbReference>
<dbReference type="PROSITE" id="PS51013">
    <property type="entry name" value="PANNEXIN"/>
    <property type="match status" value="1"/>
</dbReference>
<dbReference type="Pfam" id="PF00876">
    <property type="entry name" value="Innexin"/>
    <property type="match status" value="1"/>
</dbReference>
<feature type="compositionally biased region" description="Basic and acidic residues" evidence="21">
    <location>
        <begin position="1333"/>
        <end position="1351"/>
    </location>
</feature>
<comment type="function">
    <text evidence="20">Structural component of the gap junctions.</text>
</comment>
<keyword evidence="7" id="KW-0507">mRNA processing</keyword>
<protein>
    <recommendedName>
        <fullName evidence="20">Innexin</fullName>
    </recommendedName>
</protein>
<evidence type="ECO:0000256" key="13">
    <source>
        <dbReference type="ARBA" id="ARBA00022949"/>
    </source>
</evidence>
<feature type="compositionally biased region" description="Basic and acidic residues" evidence="21">
    <location>
        <begin position="427"/>
        <end position="530"/>
    </location>
</feature>
<keyword evidence="6" id="KW-1003">Cell membrane</keyword>
<evidence type="ECO:0000256" key="17">
    <source>
        <dbReference type="ARBA" id="ARBA00023242"/>
    </source>
</evidence>
<dbReference type="SUPFAM" id="SSF81631">
    <property type="entry name" value="PAP/OAS1 substrate-binding domain"/>
    <property type="match status" value="1"/>
</dbReference>
<evidence type="ECO:0000256" key="10">
    <source>
        <dbReference type="ARBA" id="ARBA00022741"/>
    </source>
</evidence>
<dbReference type="GO" id="GO:0006397">
    <property type="term" value="P:mRNA processing"/>
    <property type="evidence" value="ECO:0007669"/>
    <property type="project" value="UniProtKB-KW"/>
</dbReference>
<evidence type="ECO:0000259" key="22">
    <source>
        <dbReference type="Pfam" id="PF04928"/>
    </source>
</evidence>
<dbReference type="Gene3D" id="3.30.460.10">
    <property type="entry name" value="Beta Polymerase, domain 2"/>
    <property type="match status" value="1"/>
</dbReference>
<keyword evidence="24" id="KW-1185">Reference proteome</keyword>
<evidence type="ECO:0000256" key="12">
    <source>
        <dbReference type="ARBA" id="ARBA00022868"/>
    </source>
</evidence>
<evidence type="ECO:0000313" key="23">
    <source>
        <dbReference type="EMBL" id="KAL3081724.1"/>
    </source>
</evidence>
<keyword evidence="12" id="KW-0303">Gap junction</keyword>
<keyword evidence="8" id="KW-0808">Transferase</keyword>
<comment type="caution">
    <text evidence="23">The sequence shown here is derived from an EMBL/GenBank/DDBJ whole genome shotgun (WGS) entry which is preliminary data.</text>
</comment>
<gene>
    <name evidence="20" type="primary">inx</name>
    <name evidence="23" type="ORF">niasHT_036824</name>
</gene>
<dbReference type="GO" id="GO:0005524">
    <property type="term" value="F:ATP binding"/>
    <property type="evidence" value="ECO:0007669"/>
    <property type="project" value="UniProtKB-KW"/>
</dbReference>
<dbReference type="Proteomes" id="UP001620626">
    <property type="component" value="Unassembled WGS sequence"/>
</dbReference>
<feature type="region of interest" description="Disordered" evidence="21">
    <location>
        <begin position="388"/>
        <end position="530"/>
    </location>
</feature>
<name>A0ABD2INT4_9BILA</name>
<evidence type="ECO:0000256" key="4">
    <source>
        <dbReference type="ARBA" id="ARBA00010912"/>
    </source>
</evidence>
<dbReference type="Gene3D" id="1.10.1410.10">
    <property type="match status" value="1"/>
</dbReference>
<dbReference type="Gene3D" id="3.30.70.590">
    <property type="entry name" value="Poly(A) polymerase predicted RNA binding domain"/>
    <property type="match status" value="1"/>
</dbReference>
<evidence type="ECO:0000256" key="21">
    <source>
        <dbReference type="SAM" id="MobiDB-lite"/>
    </source>
</evidence>
<evidence type="ECO:0000256" key="8">
    <source>
        <dbReference type="ARBA" id="ARBA00022679"/>
    </source>
</evidence>
<comment type="subcellular location">
    <subcellularLocation>
        <location evidence="2">Cell junction</location>
        <location evidence="2">Gap junction</location>
    </subcellularLocation>
    <subcellularLocation>
        <location evidence="3 20">Cell membrane</location>
        <topology evidence="3 20">Multi-pass membrane protein</topology>
    </subcellularLocation>
    <subcellularLocation>
        <location evidence="1">Nucleus</location>
    </subcellularLocation>
</comment>
<dbReference type="InterPro" id="IPR043519">
    <property type="entry name" value="NT_sf"/>
</dbReference>
<reference evidence="23 24" key="1">
    <citation type="submission" date="2024-10" db="EMBL/GenBank/DDBJ databases">
        <authorList>
            <person name="Kim D."/>
        </authorList>
    </citation>
    <scope>NUCLEOTIDE SEQUENCE [LARGE SCALE GENOMIC DNA]</scope>
    <source>
        <strain evidence="23">BH-2024</strain>
    </source>
</reference>
<evidence type="ECO:0000256" key="6">
    <source>
        <dbReference type="ARBA" id="ARBA00022475"/>
    </source>
</evidence>
<comment type="caution">
    <text evidence="20">Lacks conserved residue(s) required for the propagation of feature annotation.</text>
</comment>
<evidence type="ECO:0000256" key="7">
    <source>
        <dbReference type="ARBA" id="ARBA00022664"/>
    </source>
</evidence>
<evidence type="ECO:0000256" key="18">
    <source>
        <dbReference type="ARBA" id="ARBA00023303"/>
    </source>
</evidence>
<keyword evidence="17" id="KW-0539">Nucleus</keyword>
<evidence type="ECO:0000256" key="16">
    <source>
        <dbReference type="ARBA" id="ARBA00023136"/>
    </source>
</evidence>
<dbReference type="GO" id="GO:0034220">
    <property type="term" value="P:monoatomic ion transmembrane transport"/>
    <property type="evidence" value="ECO:0007669"/>
    <property type="project" value="UniProtKB-KW"/>
</dbReference>
<comment type="similarity">
    <text evidence="4">Belongs to the poly(A) polymerase family.</text>
</comment>
<organism evidence="23 24">
    <name type="scientific">Heterodera trifolii</name>
    <dbReference type="NCBI Taxonomy" id="157864"/>
    <lineage>
        <taxon>Eukaryota</taxon>
        <taxon>Metazoa</taxon>
        <taxon>Ecdysozoa</taxon>
        <taxon>Nematoda</taxon>
        <taxon>Chromadorea</taxon>
        <taxon>Rhabditida</taxon>
        <taxon>Tylenchina</taxon>
        <taxon>Tylenchomorpha</taxon>
        <taxon>Tylenchoidea</taxon>
        <taxon>Heteroderidae</taxon>
        <taxon>Heteroderinae</taxon>
        <taxon>Heterodera</taxon>
    </lineage>
</organism>
<keyword evidence="10" id="KW-0547">Nucleotide-binding</keyword>
<feature type="region of interest" description="Disordered" evidence="21">
    <location>
        <begin position="1283"/>
        <end position="1360"/>
    </location>
</feature>
<evidence type="ECO:0000256" key="3">
    <source>
        <dbReference type="ARBA" id="ARBA00004651"/>
    </source>
</evidence>
<evidence type="ECO:0000256" key="14">
    <source>
        <dbReference type="ARBA" id="ARBA00022989"/>
    </source>
</evidence>
<dbReference type="SUPFAM" id="SSF55003">
    <property type="entry name" value="PAP/Archaeal CCA-adding enzyme, C-terminal domain"/>
    <property type="match status" value="1"/>
</dbReference>
<keyword evidence="14 20" id="KW-1133">Transmembrane helix</keyword>
<comment type="similarity">
    <text evidence="20">Belongs to the pannexin family.</text>
</comment>
<evidence type="ECO:0000256" key="9">
    <source>
        <dbReference type="ARBA" id="ARBA00022692"/>
    </source>
</evidence>
<feature type="domain" description="Poly(A) polymerase central" evidence="22">
    <location>
        <begin position="812"/>
        <end position="947"/>
    </location>
</feature>
<sequence length="1408" mass="162553">MDSLYLALFSSTDSETTFQAEIFLGLKLMVTLIDQAEKAVINPANFTEIITTRAKLRAMMAVQLHFRNAEKFRIICYQIAYVTYLVQKKNLPSTVWQSPTQCFLKDREDILSSMRTVLQSSHLNFVMSHVNGGPVGNSISDTVWHKRGALALLEKLIGGAALIKLWENKEARTKLIEANFFLDKKRLVEHYLSALLTSDIAADSVDRTRRDIKSADLIVWAQWFQSLIEQQHKGKSRHSIHRDYVWMYLRIAYDLYELGTEKSEFEHTFTKMEKMMRKITKLLISAGDRRGSLMGKLREKWDVITEVFAGSNLELEESVEQEMDIMEFIQQLHHRVIRELWQSIRLKESENCRNNLASFLSKEQMREIFQFIGIPLEKEEFEGTAQKMAFPSDDQTEKGKDQQKKKQRKNRRKKNGQKLGMIEENESEKGEEKTESKSEEKGKSEKESDEKWTKIVKEKEEKEEKGEEKEKEASKRKKENEKSRENGKEKEEKEEKGEEKENIKREKENGKTEENSEYISEEKKKVEEKEKLEKEKNQKLLNQMMANDLTNEFAGCLSPAFPKISQQLIRDEFDEQNSQKLEQFVEEMAINGKTMDGISRKNRDKRIKAAVGTINGITANWSIDKAKLLISGSFMFGLNTTDSDIDLICVVPGKVIKKEHFLGEQNEICVEKKCQKGEDGEKQNMSIPKAFYCHLCENEKVNDLLKISHGQLLMLKFTFDGFDFDISFVAIPKLETLEQRITDRTLRNYLTKFDTENVEHRQMIRVLTSYISNVHIIKLMDENQKKTFIPNCDISEVKMRENGRNYENLRYLILALKLWAKANFIYSNKFGFLNGVILTIMATKIALLYPNSSLYFLLCKFFLIYAARPFGLPIQLEQINEKSKANPFLSKNPMENEIKIYTAVFPQQNAARLITSTNAKIIRNEMTEALNKLINFGGHLFDWSSLLSPNSIDFVEKYENFVVINCLGKEKISVQKFCQFVETRIRLQLEFDINNRGTTTNWHIYPALFQETCQITQKLEEIPAKNRSDFDHCKVWLIGTDQQLLNANEKQLINGKLLNFDWAIKRDFLKFNGKLSNKSGGDDINVQFEQMGLNLKSVFDSAIFPRITLCDIQIRRLGDTPRYTLQCHLRINTYNEKIYLFIWWGFGLVAILTTINFVYYLFVLLLFPWTQERSVRHLLKQDKYREIVYSNNRRECRLIRRFAEHALRKDGILLFWFIEGHAGPIVARELMGELFEIYKTDMHEEDDEQPSEVSVVNEKVKGSFLAQNTGSLGDDTYGGIAQRFGNGISPSAPHSKEKQKLLPNGNNNDINPHHYHQQHNQNIGGRNNGRYPAHADRPGEKTTGDSRRRNAADIGTGGVSGGDGGGFLSSVFSRLGTAVLGHSSSSPSHRSHPYASASFYGRTPIKQV</sequence>
<dbReference type="Pfam" id="PF04928">
    <property type="entry name" value="PAP_central"/>
    <property type="match status" value="1"/>
</dbReference>
<proteinExistence type="inferred from homology"/>
<dbReference type="InterPro" id="IPR007012">
    <property type="entry name" value="PolA_pol_cen_dom"/>
</dbReference>
<dbReference type="GO" id="GO:0005634">
    <property type="term" value="C:nucleus"/>
    <property type="evidence" value="ECO:0007669"/>
    <property type="project" value="UniProtKB-SubCell"/>
</dbReference>
<dbReference type="GO" id="GO:0005921">
    <property type="term" value="C:gap junction"/>
    <property type="evidence" value="ECO:0007669"/>
    <property type="project" value="UniProtKB-SubCell"/>
</dbReference>
<feature type="region of interest" description="Disordered" evidence="21">
    <location>
        <begin position="1380"/>
        <end position="1408"/>
    </location>
</feature>
<feature type="compositionally biased region" description="Low complexity" evidence="21">
    <location>
        <begin position="1382"/>
        <end position="1398"/>
    </location>
</feature>
<accession>A0ABD2INT4</accession>
<dbReference type="InterPro" id="IPR011068">
    <property type="entry name" value="NuclTrfase_I-like_C"/>
</dbReference>
<keyword evidence="18 20" id="KW-0407">Ion channel</keyword>